<dbReference type="Pfam" id="PF23544">
    <property type="entry name" value="AtuA_ferredoxin"/>
    <property type="match status" value="1"/>
</dbReference>
<accession>A0A507FI47</accession>
<evidence type="ECO:0000259" key="1">
    <source>
        <dbReference type="Pfam" id="PF07287"/>
    </source>
</evidence>
<dbReference type="InterPro" id="IPR056362">
    <property type="entry name" value="AtuA-like_ferredoxin_dom"/>
</dbReference>
<keyword evidence="4" id="KW-1185">Reference proteome</keyword>
<feature type="domain" description="Acyclic terpene utilisation N-terminal" evidence="1">
    <location>
        <begin position="9"/>
        <end position="488"/>
    </location>
</feature>
<dbReference type="Pfam" id="PF07287">
    <property type="entry name" value="AtuA"/>
    <property type="match status" value="1"/>
</dbReference>
<dbReference type="InterPro" id="IPR010839">
    <property type="entry name" value="AtuA_N"/>
</dbReference>
<dbReference type="EMBL" id="QEAP01000100">
    <property type="protein sequence ID" value="TPX74986.1"/>
    <property type="molecule type" value="Genomic_DNA"/>
</dbReference>
<dbReference type="STRING" id="246404.A0A507FI47"/>
<dbReference type="OrthoDB" id="10265871at2759"/>
<name>A0A507FI47_9FUNG</name>
<organism evidence="3 4">
    <name type="scientific">Chytriomyces confervae</name>
    <dbReference type="NCBI Taxonomy" id="246404"/>
    <lineage>
        <taxon>Eukaryota</taxon>
        <taxon>Fungi</taxon>
        <taxon>Fungi incertae sedis</taxon>
        <taxon>Chytridiomycota</taxon>
        <taxon>Chytridiomycota incertae sedis</taxon>
        <taxon>Chytridiomycetes</taxon>
        <taxon>Chytridiales</taxon>
        <taxon>Chytriomycetaceae</taxon>
        <taxon>Chytriomyces</taxon>
    </lineage>
</organism>
<sequence>MTSQGPPPVRIGCYSAFWGDSALAATQLLSMDNPPNYVVADYLAEVTMGILARQKKGKGAGYVKEFVDSVYAPNAKRIAASKTTLITNAGGLDPCAAKAAIEAAAEEIFGKNSPHLPRVAAVFGDDAWGDDAARKEMLRLVGAGEASAFSHILPSLGSSAAQTQPVDKEDWPAGKEKTILSVNVYMGVGGILQALKSNATIIVTGRVVDSALVLAPLMHEFNWSSTSYDLLAAGSLAGHIIECGCHATGGNFTDWRDSASSAHGGWSNMGYPIVEVASDGSFIVTKPPKTGGLVSVGTVAEQMIYEVLDPASYLLPDVTLDMTQVTISQIGTDRVLVSGAKGRAPSPYLKTSGVYVDGFKMSGELVIGGADSAEKARHVGEAIIKRVSTVLKKRGMEDFTDYNIECLGSEHTYGPHSKATSSRETVLRTTVVHQNKLALMLFARETPAAATSMAPGITGLGSSGRPSPAPNMRHFSILVPKASFDHLVSVTGTDGVLRLEHGRNQESSGASQKGKAANAVVSAAIGGRKEKMVKVKLIRLCFGRSGDKGDTANIGLICRDPKYYPHLVQTVTADKVKAYMGHLVEGSVERYEMPGVNGLNFVCTRALGGGGLSSLRVDRQGKTYGQMLLQMKVDVPESWSVQTSKL</sequence>
<reference evidence="3 4" key="1">
    <citation type="journal article" date="2019" name="Sci. Rep.">
        <title>Comparative genomics of chytrid fungi reveal insights into the obligate biotrophic and pathogenic lifestyle of Synchytrium endobioticum.</title>
        <authorList>
            <person name="van de Vossenberg B.T.L.H."/>
            <person name="Warris S."/>
            <person name="Nguyen H.D.T."/>
            <person name="van Gent-Pelzer M.P.E."/>
            <person name="Joly D.L."/>
            <person name="van de Geest H.C."/>
            <person name="Bonants P.J.M."/>
            <person name="Smith D.S."/>
            <person name="Levesque C.A."/>
            <person name="van der Lee T.A.J."/>
        </authorList>
    </citation>
    <scope>NUCLEOTIDE SEQUENCE [LARGE SCALE GENOMIC DNA]</scope>
    <source>
        <strain evidence="3 4">CBS 675.73</strain>
    </source>
</reference>
<evidence type="ECO:0000313" key="4">
    <source>
        <dbReference type="Proteomes" id="UP000320333"/>
    </source>
</evidence>
<evidence type="ECO:0000259" key="2">
    <source>
        <dbReference type="Pfam" id="PF23544"/>
    </source>
</evidence>
<protein>
    <recommendedName>
        <fullName evidence="5">Terpene utilization protein AtuA</fullName>
    </recommendedName>
</protein>
<evidence type="ECO:0000313" key="3">
    <source>
        <dbReference type="EMBL" id="TPX74986.1"/>
    </source>
</evidence>
<dbReference type="PANTHER" id="PTHR47708:SF2">
    <property type="entry name" value="SI:CH73-132F6.5"/>
    <property type="match status" value="1"/>
</dbReference>
<feature type="domain" description="AtuA-like ferredoxin-fold" evidence="2">
    <location>
        <begin position="535"/>
        <end position="633"/>
    </location>
</feature>
<dbReference type="PANTHER" id="PTHR47708">
    <property type="match status" value="1"/>
</dbReference>
<evidence type="ECO:0008006" key="5">
    <source>
        <dbReference type="Google" id="ProtNLM"/>
    </source>
</evidence>
<dbReference type="AlphaFoldDB" id="A0A507FI47"/>
<comment type="caution">
    <text evidence="3">The sequence shown here is derived from an EMBL/GenBank/DDBJ whole genome shotgun (WGS) entry which is preliminary data.</text>
</comment>
<proteinExistence type="predicted"/>
<gene>
    <name evidence="3" type="ORF">CcCBS67573_g03754</name>
</gene>
<dbReference type="Proteomes" id="UP000320333">
    <property type="component" value="Unassembled WGS sequence"/>
</dbReference>